<comment type="caution">
    <text evidence="2">The sequence shown here is derived from an EMBL/GenBank/DDBJ whole genome shotgun (WGS) entry which is preliminary data.</text>
</comment>
<organism evidence="2 3">
    <name type="scientific">Alteriqipengyuania abyssalis</name>
    <dbReference type="NCBI Taxonomy" id="2860200"/>
    <lineage>
        <taxon>Bacteria</taxon>
        <taxon>Pseudomonadati</taxon>
        <taxon>Pseudomonadota</taxon>
        <taxon>Alphaproteobacteria</taxon>
        <taxon>Sphingomonadales</taxon>
        <taxon>Erythrobacteraceae</taxon>
        <taxon>Alteriqipengyuania</taxon>
    </lineage>
</organism>
<accession>A0ABS7PDT8</accession>
<keyword evidence="3" id="KW-1185">Reference proteome</keyword>
<evidence type="ECO:0000313" key="3">
    <source>
        <dbReference type="Proteomes" id="UP000759298"/>
    </source>
</evidence>
<proteinExistence type="predicted"/>
<evidence type="ECO:0000313" key="2">
    <source>
        <dbReference type="EMBL" id="MBY8336623.1"/>
    </source>
</evidence>
<keyword evidence="1" id="KW-0175">Coiled coil</keyword>
<feature type="coiled-coil region" evidence="1">
    <location>
        <begin position="100"/>
        <end position="127"/>
    </location>
</feature>
<dbReference type="RefSeq" id="WP_222824288.1">
    <property type="nucleotide sequence ID" value="NZ_JAHWXP010000002.1"/>
</dbReference>
<evidence type="ECO:0000256" key="1">
    <source>
        <dbReference type="SAM" id="Coils"/>
    </source>
</evidence>
<dbReference type="EMBL" id="JAHWXP010000002">
    <property type="protein sequence ID" value="MBY8336623.1"/>
    <property type="molecule type" value="Genomic_DNA"/>
</dbReference>
<name>A0ABS7PDT8_9SPHN</name>
<protein>
    <submittedName>
        <fullName evidence="2">Uncharacterized protein</fullName>
    </submittedName>
</protein>
<sequence>MIKRIMLLVAALGCQACGQETIEPYKVDSFAGREIPAAQKKAAQALSIGNASALTYSDSPYTQAVLCDVATDTVLGPYRNSAQLDQTQQAAMAQLLELFDKRAQTQAREAQKNASELAQDRESLAEQFMPTRPAKAKVALACIREIEGFGDLPGI</sequence>
<dbReference type="Proteomes" id="UP000759298">
    <property type="component" value="Unassembled WGS sequence"/>
</dbReference>
<reference evidence="2 3" key="1">
    <citation type="submission" date="2021-07" db="EMBL/GenBank/DDBJ databases">
        <title>Alteriqipengyuania abyssalis NZ-12B nov, sp.nov isolated from deep sea sponge in pacific ocean.</title>
        <authorList>
            <person name="Tareen S."/>
            <person name="Wink J."/>
        </authorList>
    </citation>
    <scope>NUCLEOTIDE SEQUENCE [LARGE SCALE GENOMIC DNA]</scope>
    <source>
        <strain evidence="2 3">NZ-12B</strain>
    </source>
</reference>
<gene>
    <name evidence="2" type="ORF">KYN89_06145</name>
</gene>